<dbReference type="KEGG" id="clup:CLUP02_10224"/>
<gene>
    <name evidence="1" type="ORF">CLUP02_10224</name>
</gene>
<dbReference type="AlphaFoldDB" id="A0A9Q8WIC0"/>
<protein>
    <submittedName>
        <fullName evidence="1">Uncharacterized protein</fullName>
    </submittedName>
</protein>
<evidence type="ECO:0000313" key="1">
    <source>
        <dbReference type="EMBL" id="UQC84728.1"/>
    </source>
</evidence>
<evidence type="ECO:0000313" key="2">
    <source>
        <dbReference type="Proteomes" id="UP000830671"/>
    </source>
</evidence>
<sequence>MAFHGSDYDRWRRLVWHNLWSVIWSMTFGSRTQLSLVQMESYSVDVTRFPMAELFALSSPIILKITRAMESPVSVYHK</sequence>
<organism evidence="1 2">
    <name type="scientific">Colletotrichum lupini</name>
    <dbReference type="NCBI Taxonomy" id="145971"/>
    <lineage>
        <taxon>Eukaryota</taxon>
        <taxon>Fungi</taxon>
        <taxon>Dikarya</taxon>
        <taxon>Ascomycota</taxon>
        <taxon>Pezizomycotina</taxon>
        <taxon>Sordariomycetes</taxon>
        <taxon>Hypocreomycetidae</taxon>
        <taxon>Glomerellales</taxon>
        <taxon>Glomerellaceae</taxon>
        <taxon>Colletotrichum</taxon>
        <taxon>Colletotrichum acutatum species complex</taxon>
    </lineage>
</organism>
<dbReference type="GeneID" id="73344210"/>
<name>A0A9Q8WIC0_9PEZI</name>
<accession>A0A9Q8WIC0</accession>
<reference evidence="1" key="1">
    <citation type="journal article" date="2021" name="Mol. Plant Microbe Interact.">
        <title>Complete Genome Sequence of the Plant-Pathogenic Fungus Colletotrichum lupini.</title>
        <authorList>
            <person name="Baroncelli R."/>
            <person name="Pensec F."/>
            <person name="Da Lio D."/>
            <person name="Boufleur T."/>
            <person name="Vicente I."/>
            <person name="Sarrocco S."/>
            <person name="Picot A."/>
            <person name="Baraldi E."/>
            <person name="Sukno S."/>
            <person name="Thon M."/>
            <person name="Le Floch G."/>
        </authorList>
    </citation>
    <scope>NUCLEOTIDE SEQUENCE</scope>
    <source>
        <strain evidence="1">IMI 504893</strain>
    </source>
</reference>
<dbReference type="RefSeq" id="XP_049146345.1">
    <property type="nucleotide sequence ID" value="XM_049289200.1"/>
</dbReference>
<keyword evidence="2" id="KW-1185">Reference proteome</keyword>
<proteinExistence type="predicted"/>
<dbReference type="EMBL" id="CP019477">
    <property type="protein sequence ID" value="UQC84728.1"/>
    <property type="molecule type" value="Genomic_DNA"/>
</dbReference>
<dbReference type="Proteomes" id="UP000830671">
    <property type="component" value="Chromosome 5"/>
</dbReference>